<gene>
    <name evidence="1" type="ORF">CUN91_00575</name>
</gene>
<evidence type="ECO:0000313" key="1">
    <source>
        <dbReference type="EMBL" id="ATX33449.1"/>
    </source>
</evidence>
<evidence type="ECO:0008006" key="3">
    <source>
        <dbReference type="Google" id="ProtNLM"/>
    </source>
</evidence>
<dbReference type="EMBL" id="CP024798">
    <property type="protein sequence ID" value="ATX33449.1"/>
    <property type="molecule type" value="Genomic_DNA"/>
</dbReference>
<dbReference type="AlphaFoldDB" id="A0A2K8K4C8"/>
<dbReference type="OrthoDB" id="6184337at2"/>
<sequence length="209" mass="25603">MLNINLILKIKKEYNFNIGSCKKLLENNNWDYKKTILYIKNSFKKINFTNFKYYSIINIEKKNKIFIIKICYNSTIIDNSTIIENFKKKLILIKIDIKILKNEINLLSFILKDKIFLNKFFIFINKNIFFYNHKNIFFCLINYKKLILNICCHIIFKKINFFNLNICKNNLMKQKYIKNETLFINDIIKNNFINYIFLINKNNIYFYYE</sequence>
<dbReference type="RefSeq" id="WP_157801519.1">
    <property type="nucleotide sequence ID" value="NZ_CP024798.1"/>
</dbReference>
<protein>
    <recommendedName>
        <fullName evidence="3">Elongation factor Ts</fullName>
    </recommendedName>
</protein>
<name>A0A2K8K4C8_CARRU</name>
<proteinExistence type="predicted"/>
<organism evidence="1 2">
    <name type="scientific">Carsonella ruddii</name>
    <dbReference type="NCBI Taxonomy" id="114186"/>
    <lineage>
        <taxon>Bacteria</taxon>
        <taxon>Pseudomonadati</taxon>
        <taxon>Pseudomonadota</taxon>
        <taxon>Gammaproteobacteria</taxon>
        <taxon>Oceanospirillales</taxon>
        <taxon>Halomonadaceae</taxon>
        <taxon>Zymobacter group</taxon>
        <taxon>Candidatus Carsonella</taxon>
    </lineage>
</organism>
<reference evidence="1 2" key="1">
    <citation type="submission" date="2017-11" db="EMBL/GenBank/DDBJ databases">
        <title>The genome sequence of Candidatus Carsonella ruddii from the psyllid Bactericera trigonica.</title>
        <authorList>
            <person name="Katsir L."/>
            <person name="Zhepu R."/>
            <person name="Piasezky A."/>
            <person name="Jong J."/>
            <person name="Sela N."/>
            <person name="Freilich S."/>
            <person name="Bahar O."/>
        </authorList>
    </citation>
    <scope>NUCLEOTIDE SEQUENCE [LARGE SCALE GENOMIC DNA]</scope>
    <source>
        <strain evidence="1 2">BT</strain>
    </source>
</reference>
<evidence type="ECO:0000313" key="2">
    <source>
        <dbReference type="Proteomes" id="UP000230531"/>
    </source>
</evidence>
<accession>A0A2K8K4C8</accession>
<dbReference type="Proteomes" id="UP000230531">
    <property type="component" value="Chromosome"/>
</dbReference>